<dbReference type="EMBL" id="LLXJ01001146">
    <property type="protein sequence ID" value="PKC03666.1"/>
    <property type="molecule type" value="Genomic_DNA"/>
</dbReference>
<evidence type="ECO:0000256" key="1">
    <source>
        <dbReference type="SAM" id="MobiDB-lite"/>
    </source>
</evidence>
<accession>A0A2N0PA01</accession>
<evidence type="ECO:0000313" key="3">
    <source>
        <dbReference type="Proteomes" id="UP000232722"/>
    </source>
</evidence>
<proteinExistence type="predicted"/>
<protein>
    <submittedName>
        <fullName evidence="2">Uncharacterized protein</fullName>
    </submittedName>
</protein>
<feature type="compositionally biased region" description="Basic and acidic residues" evidence="1">
    <location>
        <begin position="19"/>
        <end position="28"/>
    </location>
</feature>
<reference evidence="2 3" key="2">
    <citation type="submission" date="2017-09" db="EMBL/GenBank/DDBJ databases">
        <title>Extensive intraspecific genome diversity in a model arbuscular mycorrhizal fungus.</title>
        <authorList>
            <person name="Chen E.C."/>
            <person name="Morin E."/>
            <person name="Beaudet D."/>
            <person name="Noel J."/>
            <person name="Ndikumana S."/>
            <person name="Charron P."/>
            <person name="St-Onge C."/>
            <person name="Giorgi J."/>
            <person name="Grigoriev I.V."/>
            <person name="Roux C."/>
            <person name="Martin F.M."/>
            <person name="Corradi N."/>
        </authorList>
    </citation>
    <scope>NUCLEOTIDE SEQUENCE [LARGE SCALE GENOMIC DNA]</scope>
    <source>
        <strain evidence="2 3">A5</strain>
    </source>
</reference>
<feature type="region of interest" description="Disordered" evidence="1">
    <location>
        <begin position="1"/>
        <end position="28"/>
    </location>
</feature>
<name>A0A2N0PA01_9GLOM</name>
<sequence length="83" mass="9574">MDVIVQENDRVGKNANGKVNDDAEGERPDIVENTPQYYVDLMKKYWNEDRPSSKEVLKIEEMRVTSYQKNTSINETLCNMTSG</sequence>
<comment type="caution">
    <text evidence="2">The sequence shown here is derived from an EMBL/GenBank/DDBJ whole genome shotgun (WGS) entry which is preliminary data.</text>
</comment>
<reference evidence="2 3" key="1">
    <citation type="submission" date="2016-04" db="EMBL/GenBank/DDBJ databases">
        <title>Genome analyses suggest a sexual origin of heterokaryosis in a supposedly ancient asexual fungus.</title>
        <authorList>
            <person name="Ropars J."/>
            <person name="Sedzielewska K."/>
            <person name="Noel J."/>
            <person name="Charron P."/>
            <person name="Farinelli L."/>
            <person name="Marton T."/>
            <person name="Kruger M."/>
            <person name="Pelin A."/>
            <person name="Brachmann A."/>
            <person name="Corradi N."/>
        </authorList>
    </citation>
    <scope>NUCLEOTIDE SEQUENCE [LARGE SCALE GENOMIC DNA]</scope>
    <source>
        <strain evidence="2 3">A5</strain>
    </source>
</reference>
<evidence type="ECO:0000313" key="2">
    <source>
        <dbReference type="EMBL" id="PKC03666.1"/>
    </source>
</evidence>
<dbReference type="Proteomes" id="UP000232722">
    <property type="component" value="Unassembled WGS sequence"/>
</dbReference>
<gene>
    <name evidence="2" type="ORF">RhiirA5_423418</name>
</gene>
<organism evidence="2 3">
    <name type="scientific">Rhizophagus irregularis</name>
    <dbReference type="NCBI Taxonomy" id="588596"/>
    <lineage>
        <taxon>Eukaryota</taxon>
        <taxon>Fungi</taxon>
        <taxon>Fungi incertae sedis</taxon>
        <taxon>Mucoromycota</taxon>
        <taxon>Glomeromycotina</taxon>
        <taxon>Glomeromycetes</taxon>
        <taxon>Glomerales</taxon>
        <taxon>Glomeraceae</taxon>
        <taxon>Rhizophagus</taxon>
    </lineage>
</organism>
<dbReference type="AlphaFoldDB" id="A0A2N0PA01"/>